<feature type="non-terminal residue" evidence="1">
    <location>
        <position position="1"/>
    </location>
</feature>
<accession>A0A381UW46</accession>
<dbReference type="AlphaFoldDB" id="A0A381UW46"/>
<organism evidence="1">
    <name type="scientific">marine metagenome</name>
    <dbReference type="NCBI Taxonomy" id="408172"/>
    <lineage>
        <taxon>unclassified sequences</taxon>
        <taxon>metagenomes</taxon>
        <taxon>ecological metagenomes</taxon>
    </lineage>
</organism>
<sequence length="350" mass="40232">MAQDKLNMPYDYSRHQGYIINNGSMMWNEDWRSGLFFFDGTFANYPSTFGPQIESNYFFPDIDSTLSDSNYTSSYFDWVQGDYYLDNLDIGVEYSTDHRITKLNGFKKRYAGAYNQYTIPPGAPIPIQYTYLGNYSSKGDKNLIDIAIGNFNSDFGLLDSLGTSYIDSRITSSNISYRHDYDSLYFTIDGHNFLQRYNSLNSKVMTEGVRYLTRTKLSGSIYLIRNHNHILSVVADFNKRSLRADRFRSIGWSSVKIGIVHNNYSFSLGSMDLGNNNNIIMDGEASYKVGRYLFKSSFGHIFRPSHISLSDTIYVEEKNQFILDGEWSHKRIDIGAHIYLNNYQGNTNSS</sequence>
<dbReference type="EMBL" id="UINC01007264">
    <property type="protein sequence ID" value="SVA32346.1"/>
    <property type="molecule type" value="Genomic_DNA"/>
</dbReference>
<protein>
    <recommendedName>
        <fullName evidence="2">TonB-dependent receptor-like beta-barrel domain-containing protein</fullName>
    </recommendedName>
</protein>
<evidence type="ECO:0008006" key="2">
    <source>
        <dbReference type="Google" id="ProtNLM"/>
    </source>
</evidence>
<name>A0A381UW46_9ZZZZ</name>
<reference evidence="1" key="1">
    <citation type="submission" date="2018-05" db="EMBL/GenBank/DDBJ databases">
        <authorList>
            <person name="Lanie J.A."/>
            <person name="Ng W.-L."/>
            <person name="Kazmierczak K.M."/>
            <person name="Andrzejewski T.M."/>
            <person name="Davidsen T.M."/>
            <person name="Wayne K.J."/>
            <person name="Tettelin H."/>
            <person name="Glass J.I."/>
            <person name="Rusch D."/>
            <person name="Podicherti R."/>
            <person name="Tsui H.-C.T."/>
            <person name="Winkler M.E."/>
        </authorList>
    </citation>
    <scope>NUCLEOTIDE SEQUENCE</scope>
</reference>
<proteinExistence type="predicted"/>
<feature type="non-terminal residue" evidence="1">
    <location>
        <position position="350"/>
    </location>
</feature>
<evidence type="ECO:0000313" key="1">
    <source>
        <dbReference type="EMBL" id="SVA32346.1"/>
    </source>
</evidence>
<gene>
    <name evidence="1" type="ORF">METZ01_LOCUS85200</name>
</gene>